<name>A0A8R1DXQ2_CAEJA</name>
<feature type="transmembrane region" description="Helical" evidence="6">
    <location>
        <begin position="34"/>
        <end position="54"/>
    </location>
</feature>
<keyword evidence="4 6" id="KW-0472">Membrane</keyword>
<dbReference type="Proteomes" id="UP000005237">
    <property type="component" value="Unassembled WGS sequence"/>
</dbReference>
<keyword evidence="3 6" id="KW-1133">Transmembrane helix</keyword>
<evidence type="ECO:0000256" key="2">
    <source>
        <dbReference type="ARBA" id="ARBA00022692"/>
    </source>
</evidence>
<comment type="subcellular location">
    <subcellularLocation>
        <location evidence="1">Membrane</location>
        <topology evidence="1">Multi-pass membrane protein</topology>
    </subcellularLocation>
</comment>
<reference evidence="8" key="1">
    <citation type="submission" date="2010-08" db="EMBL/GenBank/DDBJ databases">
        <authorList>
            <consortium name="Caenorhabditis japonica Sequencing Consortium"/>
            <person name="Wilson R.K."/>
        </authorList>
    </citation>
    <scope>NUCLEOTIDE SEQUENCE [LARGE SCALE GENOMIC DNA]</scope>
    <source>
        <strain evidence="8">DF5081</strain>
    </source>
</reference>
<evidence type="ECO:0000256" key="6">
    <source>
        <dbReference type="SAM" id="Phobius"/>
    </source>
</evidence>
<dbReference type="Pfam" id="PF02117">
    <property type="entry name" value="7TM_GPCR_Sra"/>
    <property type="match status" value="1"/>
</dbReference>
<dbReference type="PANTHER" id="PTHR31582">
    <property type="entry name" value="SERPENTINE RECEPTOR, CLASS A (ALPHA)-RELATED-RELATED"/>
    <property type="match status" value="1"/>
</dbReference>
<feature type="transmembrane region" description="Helical" evidence="6">
    <location>
        <begin position="66"/>
        <end position="89"/>
    </location>
</feature>
<dbReference type="EnsemblMetazoa" id="CJA15643.1">
    <property type="protein sequence ID" value="CJA15643.1"/>
    <property type="gene ID" value="WBGene00134847"/>
</dbReference>
<accession>A0A8R1DXQ2</accession>
<reference evidence="7" key="2">
    <citation type="submission" date="2022-06" db="UniProtKB">
        <authorList>
            <consortium name="EnsemblMetazoa"/>
        </authorList>
    </citation>
    <scope>IDENTIFICATION</scope>
    <source>
        <strain evidence="7">DF5081</strain>
    </source>
</reference>
<protein>
    <submittedName>
        <fullName evidence="7">Uncharacterized protein</fullName>
    </submittedName>
</protein>
<dbReference type="GO" id="GO:0016020">
    <property type="term" value="C:membrane"/>
    <property type="evidence" value="ECO:0007669"/>
    <property type="project" value="UniProtKB-SubCell"/>
</dbReference>
<keyword evidence="8" id="KW-1185">Reference proteome</keyword>
<evidence type="ECO:0000256" key="4">
    <source>
        <dbReference type="ARBA" id="ARBA00023136"/>
    </source>
</evidence>
<dbReference type="InterPro" id="IPR000344">
    <property type="entry name" value="7TM_GPCR_serpentine_rcpt_Sra"/>
</dbReference>
<sequence length="94" mass="10860">MYTNQSAEELEEMQCTSEDMLKAQNSIWMKINFAFTYIIIFATFVMSVVAAKILKLRNVFSNGTRFLLLITLLNANVNQAVLLEIRVSFNWKTD</sequence>
<proteinExistence type="inferred from homology"/>
<comment type="similarity">
    <text evidence="5">Belongs to the nematode receptor-like protein sra family.</text>
</comment>
<evidence type="ECO:0000313" key="7">
    <source>
        <dbReference type="EnsemblMetazoa" id="CJA15643.1"/>
    </source>
</evidence>
<keyword evidence="2 6" id="KW-0812">Transmembrane</keyword>
<evidence type="ECO:0000256" key="3">
    <source>
        <dbReference type="ARBA" id="ARBA00022989"/>
    </source>
</evidence>
<dbReference type="PANTHER" id="PTHR31582:SF2">
    <property type="entry name" value="G-PROTEIN COUPLED RECEPTORS FAMILY 1 PROFILE DOMAIN-CONTAINING PROTEIN-RELATED"/>
    <property type="match status" value="1"/>
</dbReference>
<evidence type="ECO:0000313" key="8">
    <source>
        <dbReference type="Proteomes" id="UP000005237"/>
    </source>
</evidence>
<evidence type="ECO:0000256" key="5">
    <source>
        <dbReference type="ARBA" id="ARBA00037994"/>
    </source>
</evidence>
<dbReference type="GO" id="GO:0004930">
    <property type="term" value="F:G protein-coupled receptor activity"/>
    <property type="evidence" value="ECO:0007669"/>
    <property type="project" value="InterPro"/>
</dbReference>
<evidence type="ECO:0000256" key="1">
    <source>
        <dbReference type="ARBA" id="ARBA00004141"/>
    </source>
</evidence>
<organism evidence="7 8">
    <name type="scientific">Caenorhabditis japonica</name>
    <dbReference type="NCBI Taxonomy" id="281687"/>
    <lineage>
        <taxon>Eukaryota</taxon>
        <taxon>Metazoa</taxon>
        <taxon>Ecdysozoa</taxon>
        <taxon>Nematoda</taxon>
        <taxon>Chromadorea</taxon>
        <taxon>Rhabditida</taxon>
        <taxon>Rhabditina</taxon>
        <taxon>Rhabditomorpha</taxon>
        <taxon>Rhabditoidea</taxon>
        <taxon>Rhabditidae</taxon>
        <taxon>Peloderinae</taxon>
        <taxon>Caenorhabditis</taxon>
    </lineage>
</organism>
<dbReference type="GO" id="GO:0007606">
    <property type="term" value="P:sensory perception of chemical stimulus"/>
    <property type="evidence" value="ECO:0007669"/>
    <property type="project" value="InterPro"/>
</dbReference>
<dbReference type="AlphaFoldDB" id="A0A8R1DXQ2"/>